<dbReference type="CDD" id="cd02879">
    <property type="entry name" value="GH18_plant_chitinase_class_V"/>
    <property type="match status" value="1"/>
</dbReference>
<dbReference type="PANTHER" id="PTHR27002:SF559">
    <property type="entry name" value="CYSTEINE-RICH RLK (RECEPTOR-LIKE KINASE) PROTEIN"/>
    <property type="match status" value="1"/>
</dbReference>
<dbReference type="PROSITE" id="PS50011">
    <property type="entry name" value="PROTEIN_KINASE_DOM"/>
    <property type="match status" value="2"/>
</dbReference>
<keyword evidence="16" id="KW-0812">Transmembrane</keyword>
<dbReference type="OrthoDB" id="73875at2759"/>
<evidence type="ECO:0000256" key="6">
    <source>
        <dbReference type="ARBA" id="ARBA00022741"/>
    </source>
</evidence>
<comment type="catalytic activity">
    <reaction evidence="13">
        <text>L-threonyl-[protein] + ATP = O-phospho-L-threonyl-[protein] + ADP + H(+)</text>
        <dbReference type="Rhea" id="RHEA:46608"/>
        <dbReference type="Rhea" id="RHEA-COMP:11060"/>
        <dbReference type="Rhea" id="RHEA-COMP:11605"/>
        <dbReference type="ChEBI" id="CHEBI:15378"/>
        <dbReference type="ChEBI" id="CHEBI:30013"/>
        <dbReference type="ChEBI" id="CHEBI:30616"/>
        <dbReference type="ChEBI" id="CHEBI:61977"/>
        <dbReference type="ChEBI" id="CHEBI:456216"/>
        <dbReference type="EC" id="2.7.11.1"/>
    </reaction>
</comment>
<sequence length="1725" mass="193719">MSLLSICVTELVDGMVIASCMSHAITAGKSFWPFFNILSEIFITGNSNISLPPILKRWFPDGHAPIINLSSTVLSSNKSSSSSLLESSPQLRVRIFRISSEAIAKLKAKANAEYSSRTDTSSKLKICLFQSLSALGWRPITRALNCLEMVMVGWLGSHNQTVANYNDKVVLQGLDEWFKSPEIFYPPDPSTLEQHNLVITNDCSKFNMYGIEFGMGKLKPSSAQSWVRAGYWFHGSEFPISNINSALFTHLICSFADFNSSTYELTLPTSYEQQFSSFTDTVRLKNPSISTLLSIGGSQANFSSMVSNSSHRKSFIDSSIKSARFYGFQGLDFSWGLANTTMDMTNMGTLFHEWRAAVNSEFRNSSQTQLILTAAVKSSPNVGGSPSLPVDSMLRNLDWLHVMAIDYHSPYSENYTGAHAALYDPSSQDNIDYSINQWLSRGLDPSKLVLGMAYYGCAWTLEDPQDKGIGAPAIGPALISKDGEATISYKEIEDYIGRNNAEVKYDATYVVKYFSVGSIWSVLMMLILSRPRFLMPRRRSYLDMLPGRSPMMMKTGCFLTQYSLTPITLFVLCFWGCLCTAAKESKFTGNYMAAAGDFNNNVPDLQIFSLADIEAATDRFSIENKLGQGGYGPVYKGILPNGQEIAVKKLSAASTQGFEEFKNEVTLTAKLQHVNLVKVLGFCIEQDEQMLIYEYMPNKSLDKYLFDPIRKYTLDWRKRVHIIEGITQGLLYLQEYSRLTIIHRELKASNILLDDEMKPKISDFGMARIFLKDGLEANTGRICGTYGYVPPEYVKQGLYSTKSDVYSFGVLLLQIISGNRIATLYGSDEDLNLLEHGYELWKEGQGMKFVDSTLDDSSSSCKLLRCMQVALLCVQENPVDRPTMLEVFSMLKNENAALISPKKPAFSIKNDEDHKGFQSKNKEEICSVNDDSVSQLAMEYGVVKIDQSAHVHIHTCFHSQQIDHNFQGVFLPLILVSVLGAETWVKAGYWYVGSESPIPDINSALFTHLICAFANLSSSTYQLSIPTAEEQYFSGFTSIVKSKNPSITTLLSIWNGQAATAQGILGGKINSSVLSSMLSQSSYRKSFIESSIRTARRYGFQGIDLFWLWPNTVSDMTNIGIFLEEWRAAVDSEPRNSNQSRLILTMALRYVPDYENLSYPIESIHRNLDWAHVVAYDYHLPAKENVTHAHAALFDPSSNVNTDYGIRKWLSKGLPASKLVLGLPYHGYAWTLVNANDNGIQAPASGLAVTQDGSMSYKYIKWYIRSYGAHTLYNATYVVNYCVIGSIWIGFDDVEAIRTKIAYAKEKKLLGYNVFQVTNDDNWVLSRAAQEEENGQENKLRLLLFILLPIALVMILLAFVMLYLRRRKSTGTVLGNVSQSSSMNANTTSAENFGSDVPNLEAFSFAKIKAATNNFSSENKLGEGGFGPVYKGKLPRGQEIAVKRLSKASTQGDEEFKNEVTLTARLQHVNLVRVLGFCTEREEKMLIYEYMPKNSLDLYIFDPIRRYQLDWTKRVHIIEGITQGLLYLQEYSNFTIIHRDLKASNILLDNDMNPKISDFGMAKLFRKDELEANTSRIVGTYGYVPPEYVRKGIYSMKYDVYSFGVLLLQIISGKRSSRYYGENERLNLLEYAYESWKEGKGVEFVDASLDDSFSSCKLFRCLQVALLCVQENPDNRPSMLEIYSMLRNDTKDISTPRRPAFSAKEDENTASSSVNDSLISQIIPR</sequence>
<evidence type="ECO:0000256" key="9">
    <source>
        <dbReference type="ARBA" id="ARBA00022840"/>
    </source>
</evidence>
<dbReference type="Gene3D" id="3.20.20.80">
    <property type="entry name" value="Glycosidases"/>
    <property type="match status" value="2"/>
</dbReference>
<dbReference type="InterPro" id="IPR029070">
    <property type="entry name" value="Chitinase_insertion_sf"/>
</dbReference>
<comment type="caution">
    <text evidence="19">The sequence shown here is derived from an EMBL/GenBank/DDBJ whole genome shotgun (WGS) entry which is preliminary data.</text>
</comment>
<evidence type="ECO:0000256" key="5">
    <source>
        <dbReference type="ARBA" id="ARBA00022729"/>
    </source>
</evidence>
<evidence type="ECO:0000256" key="3">
    <source>
        <dbReference type="ARBA" id="ARBA00022527"/>
    </source>
</evidence>
<keyword evidence="12" id="KW-0326">Glycosidase</keyword>
<dbReference type="EC" id="2.7.11.1" evidence="2"/>
<dbReference type="InterPro" id="IPR011009">
    <property type="entry name" value="Kinase-like_dom_sf"/>
</dbReference>
<dbReference type="GO" id="GO:0004674">
    <property type="term" value="F:protein serine/threonine kinase activity"/>
    <property type="evidence" value="ECO:0007669"/>
    <property type="project" value="UniProtKB-KW"/>
</dbReference>
<dbReference type="Pfam" id="PF02458">
    <property type="entry name" value="Transferase"/>
    <property type="match status" value="1"/>
</dbReference>
<keyword evidence="11" id="KW-0325">Glycoprotein</keyword>
<dbReference type="GO" id="GO:0008061">
    <property type="term" value="F:chitin binding"/>
    <property type="evidence" value="ECO:0007669"/>
    <property type="project" value="InterPro"/>
</dbReference>
<feature type="transmembrane region" description="Helical" evidence="16">
    <location>
        <begin position="509"/>
        <end position="529"/>
    </location>
</feature>
<evidence type="ECO:0000313" key="19">
    <source>
        <dbReference type="EMBL" id="KAF3452993.1"/>
    </source>
</evidence>
<dbReference type="InterPro" id="IPR011583">
    <property type="entry name" value="Chitinase_II/V-like_cat"/>
</dbReference>
<organism evidence="19 20">
    <name type="scientific">Rhamnella rubrinervis</name>
    <dbReference type="NCBI Taxonomy" id="2594499"/>
    <lineage>
        <taxon>Eukaryota</taxon>
        <taxon>Viridiplantae</taxon>
        <taxon>Streptophyta</taxon>
        <taxon>Embryophyta</taxon>
        <taxon>Tracheophyta</taxon>
        <taxon>Spermatophyta</taxon>
        <taxon>Magnoliopsida</taxon>
        <taxon>eudicotyledons</taxon>
        <taxon>Gunneridae</taxon>
        <taxon>Pentapetalae</taxon>
        <taxon>rosids</taxon>
        <taxon>fabids</taxon>
        <taxon>Rosales</taxon>
        <taxon>Rhamnaceae</taxon>
        <taxon>rhamnoid group</taxon>
        <taxon>Rhamneae</taxon>
        <taxon>Rhamnella</taxon>
    </lineage>
</organism>
<dbReference type="GO" id="GO:0005524">
    <property type="term" value="F:ATP binding"/>
    <property type="evidence" value="ECO:0007669"/>
    <property type="project" value="UniProtKB-KW"/>
</dbReference>
<evidence type="ECO:0000256" key="15">
    <source>
        <dbReference type="SAM" id="MobiDB-lite"/>
    </source>
</evidence>
<accession>A0A8K0MPA6</accession>
<feature type="transmembrane region" description="Helical" evidence="16">
    <location>
        <begin position="1342"/>
        <end position="1364"/>
    </location>
</feature>
<reference evidence="19" key="1">
    <citation type="submission" date="2020-03" db="EMBL/GenBank/DDBJ databases">
        <title>A high-quality chromosome-level genome assembly of a woody plant with both climbing and erect habits, Rhamnella rubrinervis.</title>
        <authorList>
            <person name="Lu Z."/>
            <person name="Yang Y."/>
            <person name="Zhu X."/>
            <person name="Sun Y."/>
        </authorList>
    </citation>
    <scope>NUCLEOTIDE SEQUENCE</scope>
    <source>
        <strain evidence="19">BYM</strain>
        <tissue evidence="19">Leaf</tissue>
    </source>
</reference>
<feature type="domain" description="GH18" evidence="18">
    <location>
        <begin position="226"/>
        <end position="536"/>
    </location>
</feature>
<keyword evidence="6" id="KW-0547">Nucleotide-binding</keyword>
<name>A0A8K0MPA6_9ROSA</name>
<dbReference type="Gene3D" id="3.10.50.10">
    <property type="match status" value="2"/>
</dbReference>
<dbReference type="PROSITE" id="PS00108">
    <property type="entry name" value="PROTEIN_KINASE_ST"/>
    <property type="match status" value="1"/>
</dbReference>
<keyword evidence="10" id="KW-1015">Disulfide bond</keyword>
<evidence type="ECO:0000256" key="2">
    <source>
        <dbReference type="ARBA" id="ARBA00012513"/>
    </source>
</evidence>
<evidence type="ECO:0000256" key="16">
    <source>
        <dbReference type="SAM" id="Phobius"/>
    </source>
</evidence>
<dbReference type="GO" id="GO:0005886">
    <property type="term" value="C:plasma membrane"/>
    <property type="evidence" value="ECO:0007669"/>
    <property type="project" value="TreeGrafter"/>
</dbReference>
<feature type="compositionally biased region" description="Polar residues" evidence="15">
    <location>
        <begin position="1709"/>
        <end position="1725"/>
    </location>
</feature>
<dbReference type="SUPFAM" id="SSF56112">
    <property type="entry name" value="Protein kinase-like (PK-like)"/>
    <property type="match status" value="2"/>
</dbReference>
<dbReference type="Gene3D" id="1.10.510.10">
    <property type="entry name" value="Transferase(Phosphotransferase) domain 1"/>
    <property type="match status" value="2"/>
</dbReference>
<dbReference type="GO" id="GO:0005975">
    <property type="term" value="P:carbohydrate metabolic process"/>
    <property type="evidence" value="ECO:0007669"/>
    <property type="project" value="InterPro"/>
</dbReference>
<keyword evidence="20" id="KW-1185">Reference proteome</keyword>
<dbReference type="PROSITE" id="PS51910">
    <property type="entry name" value="GH18_2"/>
    <property type="match status" value="2"/>
</dbReference>
<dbReference type="InterPro" id="IPR001223">
    <property type="entry name" value="Glyco_hydro18_cat"/>
</dbReference>
<feature type="region of interest" description="Disordered" evidence="15">
    <location>
        <begin position="1691"/>
        <end position="1725"/>
    </location>
</feature>
<feature type="domain" description="Protein kinase" evidence="17">
    <location>
        <begin position="620"/>
        <end position="898"/>
    </location>
</feature>
<dbReference type="Gene3D" id="3.30.200.20">
    <property type="entry name" value="Phosphorylase Kinase, domain 1"/>
    <property type="match status" value="2"/>
</dbReference>
<evidence type="ECO:0000259" key="18">
    <source>
        <dbReference type="PROSITE" id="PS51910"/>
    </source>
</evidence>
<dbReference type="SMART" id="SM00220">
    <property type="entry name" value="S_TKc"/>
    <property type="match status" value="2"/>
</dbReference>
<dbReference type="FunFam" id="3.10.50.10:FF:000015">
    <property type="entry name" value="Chitotriosidase-1"/>
    <property type="match status" value="1"/>
</dbReference>
<evidence type="ECO:0000256" key="12">
    <source>
        <dbReference type="ARBA" id="ARBA00023295"/>
    </source>
</evidence>
<evidence type="ECO:0000256" key="10">
    <source>
        <dbReference type="ARBA" id="ARBA00023157"/>
    </source>
</evidence>
<keyword evidence="16" id="KW-0472">Membrane</keyword>
<dbReference type="SMART" id="SM00636">
    <property type="entry name" value="Glyco_18"/>
    <property type="match status" value="2"/>
</dbReference>
<dbReference type="SUPFAM" id="SSF51445">
    <property type="entry name" value="(Trans)glycosidases"/>
    <property type="match status" value="2"/>
</dbReference>
<dbReference type="FunFam" id="3.30.200.20:FF:000951">
    <property type="entry name" value="Uncharacterized protein"/>
    <property type="match status" value="1"/>
</dbReference>
<dbReference type="PANTHER" id="PTHR27002">
    <property type="entry name" value="RECEPTOR-LIKE SERINE/THREONINE-PROTEIN KINASE SD1-8"/>
    <property type="match status" value="1"/>
</dbReference>
<dbReference type="InterPro" id="IPR001245">
    <property type="entry name" value="Ser-Thr/Tyr_kinase_cat_dom"/>
</dbReference>
<dbReference type="InterPro" id="IPR017853">
    <property type="entry name" value="GH"/>
</dbReference>
<comment type="catalytic activity">
    <reaction evidence="14">
        <text>L-seryl-[protein] + ATP = O-phospho-L-seryl-[protein] + ADP + H(+)</text>
        <dbReference type="Rhea" id="RHEA:17989"/>
        <dbReference type="Rhea" id="RHEA-COMP:9863"/>
        <dbReference type="Rhea" id="RHEA-COMP:11604"/>
        <dbReference type="ChEBI" id="CHEBI:15378"/>
        <dbReference type="ChEBI" id="CHEBI:29999"/>
        <dbReference type="ChEBI" id="CHEBI:30616"/>
        <dbReference type="ChEBI" id="CHEBI:83421"/>
        <dbReference type="ChEBI" id="CHEBI:456216"/>
        <dbReference type="EC" id="2.7.11.1"/>
    </reaction>
</comment>
<dbReference type="EMBL" id="VOIH02000002">
    <property type="protein sequence ID" value="KAF3452993.1"/>
    <property type="molecule type" value="Genomic_DNA"/>
</dbReference>
<evidence type="ECO:0000256" key="13">
    <source>
        <dbReference type="ARBA" id="ARBA00047899"/>
    </source>
</evidence>
<gene>
    <name evidence="19" type="ORF">FNV43_RR03426</name>
</gene>
<dbReference type="GO" id="GO:0016798">
    <property type="term" value="F:hydrolase activity, acting on glycosyl bonds"/>
    <property type="evidence" value="ECO:0007669"/>
    <property type="project" value="UniProtKB-KW"/>
</dbReference>
<evidence type="ECO:0000313" key="20">
    <source>
        <dbReference type="Proteomes" id="UP000796880"/>
    </source>
</evidence>
<keyword evidence="16" id="KW-1133">Transmembrane helix</keyword>
<dbReference type="FunFam" id="3.30.200.20:FF:000195">
    <property type="entry name" value="G-type lectin S-receptor-like serine/threonine-protein kinase"/>
    <property type="match status" value="1"/>
</dbReference>
<dbReference type="SUPFAM" id="SSF54556">
    <property type="entry name" value="Chitinase insertion domain"/>
    <property type="match status" value="2"/>
</dbReference>
<comment type="similarity">
    <text evidence="1">Belongs to the glycosyl hydrolase 18 family. Chitinase class V subfamily.</text>
</comment>
<feature type="domain" description="GH18" evidence="18">
    <location>
        <begin position="984"/>
        <end position="1336"/>
    </location>
</feature>
<evidence type="ECO:0000256" key="7">
    <source>
        <dbReference type="ARBA" id="ARBA00022777"/>
    </source>
</evidence>
<dbReference type="InterPro" id="IPR008271">
    <property type="entry name" value="Ser/Thr_kinase_AS"/>
</dbReference>
<evidence type="ECO:0000256" key="1">
    <source>
        <dbReference type="ARBA" id="ARBA00008682"/>
    </source>
</evidence>
<dbReference type="InterPro" id="IPR000719">
    <property type="entry name" value="Prot_kinase_dom"/>
</dbReference>
<dbReference type="Pfam" id="PF00704">
    <property type="entry name" value="Glyco_hydro_18"/>
    <property type="match status" value="2"/>
</dbReference>
<evidence type="ECO:0000256" key="4">
    <source>
        <dbReference type="ARBA" id="ARBA00022679"/>
    </source>
</evidence>
<keyword evidence="4" id="KW-0808">Transferase</keyword>
<feature type="domain" description="Protein kinase" evidence="17">
    <location>
        <begin position="1415"/>
        <end position="1701"/>
    </location>
</feature>
<dbReference type="CDD" id="cd14066">
    <property type="entry name" value="STKc_IRAK"/>
    <property type="match status" value="1"/>
</dbReference>
<keyword evidence="7" id="KW-0418">Kinase</keyword>
<keyword evidence="5" id="KW-0732">Signal</keyword>
<dbReference type="Proteomes" id="UP000796880">
    <property type="component" value="Unassembled WGS sequence"/>
</dbReference>
<keyword evidence="8" id="KW-0378">Hydrolase</keyword>
<evidence type="ECO:0000256" key="11">
    <source>
        <dbReference type="ARBA" id="ARBA00023180"/>
    </source>
</evidence>
<dbReference type="Gene3D" id="3.30.559.10">
    <property type="entry name" value="Chloramphenicol acetyltransferase-like domain"/>
    <property type="match status" value="2"/>
</dbReference>
<evidence type="ECO:0000259" key="17">
    <source>
        <dbReference type="PROSITE" id="PS50011"/>
    </source>
</evidence>
<feature type="transmembrane region" description="Helical" evidence="16">
    <location>
        <begin position="558"/>
        <end position="578"/>
    </location>
</feature>
<dbReference type="Pfam" id="PF07714">
    <property type="entry name" value="PK_Tyr_Ser-Thr"/>
    <property type="match status" value="2"/>
</dbReference>
<evidence type="ECO:0000256" key="14">
    <source>
        <dbReference type="ARBA" id="ARBA00048679"/>
    </source>
</evidence>
<proteinExistence type="inferred from homology"/>
<dbReference type="FunFam" id="1.10.510.10:FF:001964">
    <property type="entry name" value="Uncharacterized protein"/>
    <property type="match status" value="2"/>
</dbReference>
<dbReference type="FunFam" id="3.10.50.10:FF:000003">
    <property type="entry name" value="Class V chitinase CHIT5b"/>
    <property type="match status" value="1"/>
</dbReference>
<keyword evidence="3" id="KW-0723">Serine/threonine-protein kinase</keyword>
<evidence type="ECO:0000256" key="8">
    <source>
        <dbReference type="ARBA" id="ARBA00022801"/>
    </source>
</evidence>
<keyword evidence="9" id="KW-0067">ATP-binding</keyword>
<dbReference type="InterPro" id="IPR023213">
    <property type="entry name" value="CAT-like_dom_sf"/>
</dbReference>
<protein>
    <recommendedName>
        <fullName evidence="2">non-specific serine/threonine protein kinase</fullName>
        <ecNumber evidence="2">2.7.11.1</ecNumber>
    </recommendedName>
</protein>